<accession>A0ABQ5YBQ8</accession>
<reference evidence="3" key="1">
    <citation type="journal article" date="2019" name="Int. J. Syst. Evol. Microbiol.">
        <title>The Global Catalogue of Microorganisms (GCM) 10K type strain sequencing project: providing services to taxonomists for standard genome sequencing and annotation.</title>
        <authorList>
            <consortium name="The Broad Institute Genomics Platform"/>
            <consortium name="The Broad Institute Genome Sequencing Center for Infectious Disease"/>
            <person name="Wu L."/>
            <person name="Ma J."/>
        </authorList>
    </citation>
    <scope>NUCLEOTIDE SEQUENCE [LARGE SCALE GENOMIC DNA]</scope>
    <source>
        <strain evidence="3">NBRC 110044</strain>
    </source>
</reference>
<protein>
    <submittedName>
        <fullName evidence="2">Uncharacterized protein</fullName>
    </submittedName>
</protein>
<proteinExistence type="predicted"/>
<name>A0ABQ5YBQ8_9NEIS</name>
<dbReference type="EMBL" id="BSOG01000001">
    <property type="protein sequence ID" value="GLR12375.1"/>
    <property type="molecule type" value="Genomic_DNA"/>
</dbReference>
<dbReference type="Proteomes" id="UP001156706">
    <property type="component" value="Unassembled WGS sequence"/>
</dbReference>
<keyword evidence="1" id="KW-0732">Signal</keyword>
<keyword evidence="3" id="KW-1185">Reference proteome</keyword>
<evidence type="ECO:0000256" key="1">
    <source>
        <dbReference type="SAM" id="SignalP"/>
    </source>
</evidence>
<feature type="chain" id="PRO_5046141962" evidence="1">
    <location>
        <begin position="20"/>
        <end position="201"/>
    </location>
</feature>
<evidence type="ECO:0000313" key="2">
    <source>
        <dbReference type="EMBL" id="GLR12375.1"/>
    </source>
</evidence>
<organism evidence="2 3">
    <name type="scientific">Chitinimonas prasina</name>
    <dbReference type="NCBI Taxonomy" id="1434937"/>
    <lineage>
        <taxon>Bacteria</taxon>
        <taxon>Pseudomonadati</taxon>
        <taxon>Pseudomonadota</taxon>
        <taxon>Betaproteobacteria</taxon>
        <taxon>Neisseriales</taxon>
        <taxon>Chitinibacteraceae</taxon>
        <taxon>Chitinimonas</taxon>
    </lineage>
</organism>
<dbReference type="RefSeq" id="WP_284195501.1">
    <property type="nucleotide sequence ID" value="NZ_BSOG01000001.1"/>
</dbReference>
<evidence type="ECO:0000313" key="3">
    <source>
        <dbReference type="Proteomes" id="UP001156706"/>
    </source>
</evidence>
<sequence>MRKLLMFSFGGLLFTAGLTFVLQGGKAESEADILPTDNGGIAALDTDAAPNLFTVPKASPKDAPVTATPVSEAAQRAALPPSISAAVYSTALGFAITDSQWICREQNCTMQLSLQSTTTPQMIATSLGALQEAARNGAMAGIKAVALEEISNENGQKSTSFSFQRNAAEPIPSVVLQLKEAMNENAKLKQQITTRSPQTNN</sequence>
<feature type="signal peptide" evidence="1">
    <location>
        <begin position="1"/>
        <end position="19"/>
    </location>
</feature>
<comment type="caution">
    <text evidence="2">The sequence shown here is derived from an EMBL/GenBank/DDBJ whole genome shotgun (WGS) entry which is preliminary data.</text>
</comment>
<gene>
    <name evidence="2" type="ORF">GCM10007907_11650</name>
</gene>